<dbReference type="InterPro" id="IPR003709">
    <property type="entry name" value="VanY-like_core_dom"/>
</dbReference>
<feature type="domain" description="D-alanyl-D-alanine carboxypeptidase-like core" evidence="2">
    <location>
        <begin position="123"/>
        <end position="208"/>
    </location>
</feature>
<comment type="caution">
    <text evidence="3">The sequence shown here is derived from an EMBL/GenBank/DDBJ whole genome shotgun (WGS) entry which is preliminary data.</text>
</comment>
<dbReference type="SUPFAM" id="SSF55166">
    <property type="entry name" value="Hedgehog/DD-peptidase"/>
    <property type="match status" value="1"/>
</dbReference>
<dbReference type="RefSeq" id="WP_345170569.1">
    <property type="nucleotide sequence ID" value="NZ_BAABFQ010000001.1"/>
</dbReference>
<proteinExistence type="predicted"/>
<evidence type="ECO:0000313" key="4">
    <source>
        <dbReference type="Proteomes" id="UP001595956"/>
    </source>
</evidence>
<feature type="region of interest" description="Disordered" evidence="1">
    <location>
        <begin position="1"/>
        <end position="67"/>
    </location>
</feature>
<organism evidence="3 4">
    <name type="scientific">Nocardioides caricicola</name>
    <dbReference type="NCBI Taxonomy" id="634770"/>
    <lineage>
        <taxon>Bacteria</taxon>
        <taxon>Bacillati</taxon>
        <taxon>Actinomycetota</taxon>
        <taxon>Actinomycetes</taxon>
        <taxon>Propionibacteriales</taxon>
        <taxon>Nocardioidaceae</taxon>
        <taxon>Nocardioides</taxon>
    </lineage>
</organism>
<gene>
    <name evidence="3" type="ORF">ACFPKY_15855</name>
</gene>
<reference evidence="4" key="1">
    <citation type="journal article" date="2019" name="Int. J. Syst. Evol. Microbiol.">
        <title>The Global Catalogue of Microorganisms (GCM) 10K type strain sequencing project: providing services to taxonomists for standard genome sequencing and annotation.</title>
        <authorList>
            <consortium name="The Broad Institute Genomics Platform"/>
            <consortium name="The Broad Institute Genome Sequencing Center for Infectious Disease"/>
            <person name="Wu L."/>
            <person name="Ma J."/>
        </authorList>
    </citation>
    <scope>NUCLEOTIDE SEQUENCE [LARGE SCALE GENOMIC DNA]</scope>
    <source>
        <strain evidence="4">KACC 13778</strain>
    </source>
</reference>
<evidence type="ECO:0000256" key="1">
    <source>
        <dbReference type="SAM" id="MobiDB-lite"/>
    </source>
</evidence>
<dbReference type="Pfam" id="PF02557">
    <property type="entry name" value="VanY"/>
    <property type="match status" value="1"/>
</dbReference>
<dbReference type="CDD" id="cd14814">
    <property type="entry name" value="Peptidase_M15"/>
    <property type="match status" value="1"/>
</dbReference>
<dbReference type="EMBL" id="JBHSMD010000005">
    <property type="protein sequence ID" value="MFC5494591.1"/>
    <property type="molecule type" value="Genomic_DNA"/>
</dbReference>
<dbReference type="InterPro" id="IPR009045">
    <property type="entry name" value="Zn_M74/Hedgehog-like"/>
</dbReference>
<protein>
    <submittedName>
        <fullName evidence="3">M15 family metallopeptidase</fullName>
    </submittedName>
</protein>
<evidence type="ECO:0000313" key="3">
    <source>
        <dbReference type="EMBL" id="MFC5494591.1"/>
    </source>
</evidence>
<dbReference type="Proteomes" id="UP001595956">
    <property type="component" value="Unassembled WGS sequence"/>
</dbReference>
<sequence length="210" mass="22804">MTVELPIPESQAQVNAGANANLEPPASTPGSEPAKRQPTAAAAAISRRPQPASRSGSRTSDEESAPDWLAECTSNWETQSYANGQLPAAELCQLPDGIGQLEPAAAAAWWELDRRFRERFDEPVCVTDSYRSLSQQQALRAAKPGLAAVPGTSNHGWATALDLCGGIESFDSAEHIWLTQNAPRLGWANPSWAQRYGSKPEPWHWEFAQQ</sequence>
<dbReference type="Gene3D" id="3.30.1380.10">
    <property type="match status" value="1"/>
</dbReference>
<accession>A0ABW0N3K8</accession>
<evidence type="ECO:0000259" key="2">
    <source>
        <dbReference type="Pfam" id="PF02557"/>
    </source>
</evidence>
<name>A0ABW0N3K8_9ACTN</name>
<keyword evidence="4" id="KW-1185">Reference proteome</keyword>